<evidence type="ECO:0000256" key="6">
    <source>
        <dbReference type="SAM" id="Coils"/>
    </source>
</evidence>
<keyword evidence="7" id="KW-0472">Membrane</keyword>
<dbReference type="SUPFAM" id="SSF47384">
    <property type="entry name" value="Homodimeric domain of signal transducing histidine kinase"/>
    <property type="match status" value="1"/>
</dbReference>
<name>A0ABY7T9Y6_9SPHI</name>
<dbReference type="SUPFAM" id="SSF48452">
    <property type="entry name" value="TPR-like"/>
    <property type="match status" value="2"/>
</dbReference>
<keyword evidence="5 9" id="KW-0418">Kinase</keyword>
<dbReference type="EC" id="2.7.13.3" evidence="2"/>
<feature type="transmembrane region" description="Helical" evidence="7">
    <location>
        <begin position="350"/>
        <end position="371"/>
    </location>
</feature>
<dbReference type="InterPro" id="IPR036890">
    <property type="entry name" value="HATPase_C_sf"/>
</dbReference>
<comment type="catalytic activity">
    <reaction evidence="1">
        <text>ATP + protein L-histidine = ADP + protein N-phospho-L-histidine.</text>
        <dbReference type="EC" id="2.7.13.3"/>
    </reaction>
</comment>
<dbReference type="InterPro" id="IPR003661">
    <property type="entry name" value="HisK_dim/P_dom"/>
</dbReference>
<keyword evidence="10" id="KW-1185">Reference proteome</keyword>
<dbReference type="Gene3D" id="1.25.40.10">
    <property type="entry name" value="Tetratricopeptide repeat domain"/>
    <property type="match status" value="2"/>
</dbReference>
<dbReference type="PANTHER" id="PTHR43047:SF72">
    <property type="entry name" value="OSMOSENSING HISTIDINE PROTEIN KINASE SLN1"/>
    <property type="match status" value="1"/>
</dbReference>
<protein>
    <recommendedName>
        <fullName evidence="2">histidine kinase</fullName>
        <ecNumber evidence="2">2.7.13.3</ecNumber>
    </recommendedName>
</protein>
<dbReference type="Gene3D" id="1.10.287.130">
    <property type="match status" value="1"/>
</dbReference>
<evidence type="ECO:0000256" key="5">
    <source>
        <dbReference type="ARBA" id="ARBA00022777"/>
    </source>
</evidence>
<proteinExistence type="predicted"/>
<keyword evidence="7" id="KW-0812">Transmembrane</keyword>
<organism evidence="9 10">
    <name type="scientific">Mucilaginibacter jinjuensis</name>
    <dbReference type="NCBI Taxonomy" id="1176721"/>
    <lineage>
        <taxon>Bacteria</taxon>
        <taxon>Pseudomonadati</taxon>
        <taxon>Bacteroidota</taxon>
        <taxon>Sphingobacteriia</taxon>
        <taxon>Sphingobacteriales</taxon>
        <taxon>Sphingobacteriaceae</taxon>
        <taxon>Mucilaginibacter</taxon>
    </lineage>
</organism>
<dbReference type="InterPro" id="IPR036097">
    <property type="entry name" value="HisK_dim/P_sf"/>
</dbReference>
<sequence>MKKYWLIFVLFLWQSVFVIQLNAKNKSKSGNYVSPQKTIDSINKAARLSYLANPGKARDMAQNALLLSKQYNYQDGIAQSFLNMGITYWAQSYYPISLFYLNAALRTFDKNNHEWRSDCYRSIGRDYVDLKKYQQGLTYINLALKEAGSMMKERERALNERSFAYLRLEQPDKALADIHTAIAISRTLHNVGEIAILYGRMYSVYIDKKEFDTARLYCDTAYQLSIKSNNKRLRSTVWVGRTAIAYNQKKYPEAIKNAKIAAALADSLGVMDVYSFATRWLYRTYGAMGDKDNALLYQQKYIQLQDSLNRVDKQNSVQLIQDYFSLNNKLHDMELMENNRVLIKSQRETIINLGITVLVLVVALYILYRFYQQKKQFSKQLQVQNMEVVAKNDVIENQSRNLDELNQLKDRLLAVIGHDLKSPLANVRNTMDLFEQGYFTSEEVQVLMKDMSPAIEGAELTLSNLVEWAGSQLQGNQKTTTIVDLQAIAEETGQIFKHPLAQKNISLNIEIQEGQAVLADANHVKTILRNLINNAIKFTEPDGKITLSAEKRGSRLMINVKDNGRGMTAEEASKLFSTQTHFTKPGTKGEKGTGIGLLLCRQLAELNGGDIGVRSEPGEGSTFYFTLPVAEVGSKALDV</sequence>
<dbReference type="RefSeq" id="WP_273631382.1">
    <property type="nucleotide sequence ID" value="NZ_CP117167.1"/>
</dbReference>
<dbReference type="PANTHER" id="PTHR43047">
    <property type="entry name" value="TWO-COMPONENT HISTIDINE PROTEIN KINASE"/>
    <property type="match status" value="1"/>
</dbReference>
<dbReference type="InterPro" id="IPR011990">
    <property type="entry name" value="TPR-like_helical_dom_sf"/>
</dbReference>
<accession>A0ABY7T9Y6</accession>
<keyword evidence="6" id="KW-0175">Coiled coil</keyword>
<dbReference type="PRINTS" id="PR00344">
    <property type="entry name" value="BCTRLSENSOR"/>
</dbReference>
<dbReference type="InterPro" id="IPR003594">
    <property type="entry name" value="HATPase_dom"/>
</dbReference>
<dbReference type="Gene3D" id="3.30.565.10">
    <property type="entry name" value="Histidine kinase-like ATPase, C-terminal domain"/>
    <property type="match status" value="1"/>
</dbReference>
<keyword evidence="3" id="KW-0597">Phosphoprotein</keyword>
<evidence type="ECO:0000313" key="9">
    <source>
        <dbReference type="EMBL" id="WCT13113.1"/>
    </source>
</evidence>
<dbReference type="Proteomes" id="UP001216139">
    <property type="component" value="Chromosome"/>
</dbReference>
<dbReference type="SMART" id="SM00387">
    <property type="entry name" value="HATPase_c"/>
    <property type="match status" value="1"/>
</dbReference>
<keyword evidence="4" id="KW-0808">Transferase</keyword>
<dbReference type="EMBL" id="CP117167">
    <property type="protein sequence ID" value="WCT13113.1"/>
    <property type="molecule type" value="Genomic_DNA"/>
</dbReference>
<evidence type="ECO:0000256" key="3">
    <source>
        <dbReference type="ARBA" id="ARBA00022553"/>
    </source>
</evidence>
<dbReference type="InterPro" id="IPR019734">
    <property type="entry name" value="TPR_rpt"/>
</dbReference>
<dbReference type="SMART" id="SM00028">
    <property type="entry name" value="TPR"/>
    <property type="match status" value="5"/>
</dbReference>
<dbReference type="Pfam" id="PF02518">
    <property type="entry name" value="HATPase_c"/>
    <property type="match status" value="1"/>
</dbReference>
<dbReference type="CDD" id="cd00082">
    <property type="entry name" value="HisKA"/>
    <property type="match status" value="1"/>
</dbReference>
<evidence type="ECO:0000256" key="1">
    <source>
        <dbReference type="ARBA" id="ARBA00000085"/>
    </source>
</evidence>
<evidence type="ECO:0000256" key="4">
    <source>
        <dbReference type="ARBA" id="ARBA00022679"/>
    </source>
</evidence>
<dbReference type="SUPFAM" id="SSF55874">
    <property type="entry name" value="ATPase domain of HSP90 chaperone/DNA topoisomerase II/histidine kinase"/>
    <property type="match status" value="1"/>
</dbReference>
<dbReference type="InterPro" id="IPR005467">
    <property type="entry name" value="His_kinase_dom"/>
</dbReference>
<dbReference type="InterPro" id="IPR004358">
    <property type="entry name" value="Sig_transdc_His_kin-like_C"/>
</dbReference>
<gene>
    <name evidence="9" type="ORF">PQO05_04090</name>
</gene>
<dbReference type="PROSITE" id="PS50109">
    <property type="entry name" value="HIS_KIN"/>
    <property type="match status" value="1"/>
</dbReference>
<feature type="coiled-coil region" evidence="6">
    <location>
        <begin position="388"/>
        <end position="415"/>
    </location>
</feature>
<evidence type="ECO:0000259" key="8">
    <source>
        <dbReference type="PROSITE" id="PS50109"/>
    </source>
</evidence>
<evidence type="ECO:0000256" key="7">
    <source>
        <dbReference type="SAM" id="Phobius"/>
    </source>
</evidence>
<dbReference type="GO" id="GO:0016301">
    <property type="term" value="F:kinase activity"/>
    <property type="evidence" value="ECO:0007669"/>
    <property type="project" value="UniProtKB-KW"/>
</dbReference>
<reference evidence="9 10" key="1">
    <citation type="submission" date="2023-02" db="EMBL/GenBank/DDBJ databases">
        <title>Genome sequence of Mucilaginibacter jinjuensis strain KACC 16571.</title>
        <authorList>
            <person name="Kim S."/>
            <person name="Heo J."/>
            <person name="Kwon S.-W."/>
        </authorList>
    </citation>
    <scope>NUCLEOTIDE SEQUENCE [LARGE SCALE GENOMIC DNA]</scope>
    <source>
        <strain evidence="9 10">KACC 16571</strain>
    </source>
</reference>
<keyword evidence="7" id="KW-1133">Transmembrane helix</keyword>
<evidence type="ECO:0000256" key="2">
    <source>
        <dbReference type="ARBA" id="ARBA00012438"/>
    </source>
</evidence>
<evidence type="ECO:0000313" key="10">
    <source>
        <dbReference type="Proteomes" id="UP001216139"/>
    </source>
</evidence>
<feature type="domain" description="Histidine kinase" evidence="8">
    <location>
        <begin position="415"/>
        <end position="631"/>
    </location>
</feature>